<dbReference type="AlphaFoldDB" id="A0A8H3CGJ4"/>
<comment type="caution">
    <text evidence="3">The sequence shown here is derived from an EMBL/GenBank/DDBJ whole genome shotgun (WGS) entry which is preliminary data.</text>
</comment>
<protein>
    <recommendedName>
        <fullName evidence="5">Zn(2)-C6 fungal-type domain-containing protein</fullName>
    </recommendedName>
</protein>
<sequence>MQNIPVDGCNNCLERGRICDGADPICNLCIRDGLFCLGSGSGSELPIRVLSPMSLPWLPPGPAETPNETLNGVHGLLGGTISTIISTPSWGVSYNTGTNSNGSSRHNSPSTGCLDMPRTLTLDPRVESNISPFVLSQYIRFVDKTAFRVPPPYVRDGIVLRLRSSTITFSAMSLGARIIQALIDNFDDTNWSLYASLIDQLYSDICATTNGMDDHSYLEGRLAGIVELAGFKFVTSDNAAGYELTQKATPALLRLAYCYPGIWTKRGVISPSQVMLHNKYEIFQFIWIDNISAMVLGTPTFLPYDTMARGPHRSPLQMQMEWIWGCPEEFIIQCARINTIRNSGEQYNNNLWKDIETEIIEWKPTAEKSNDSRDAVARLAVQESWRHAMLMYLYMAVCGVNSADPRVHASVKQITKLVCMVKHTDSFDRHLFVPCLVVGACARQESQRAMVKAKLSSLRAVKMWVLRNVDFILVLEHLWHGKAKNGTAATWDDYVRSRRAILPVAEGRTPVF</sequence>
<evidence type="ECO:0000256" key="1">
    <source>
        <dbReference type="ARBA" id="ARBA00004123"/>
    </source>
</evidence>
<organism evidence="3 4">
    <name type="scientific">Rhizoctonia solani</name>
    <dbReference type="NCBI Taxonomy" id="456999"/>
    <lineage>
        <taxon>Eukaryota</taxon>
        <taxon>Fungi</taxon>
        <taxon>Dikarya</taxon>
        <taxon>Basidiomycota</taxon>
        <taxon>Agaricomycotina</taxon>
        <taxon>Agaricomycetes</taxon>
        <taxon>Cantharellales</taxon>
        <taxon>Ceratobasidiaceae</taxon>
        <taxon>Rhizoctonia</taxon>
    </lineage>
</organism>
<dbReference type="GO" id="GO:0000981">
    <property type="term" value="F:DNA-binding transcription factor activity, RNA polymerase II-specific"/>
    <property type="evidence" value="ECO:0007669"/>
    <property type="project" value="InterPro"/>
</dbReference>
<dbReference type="PANTHER" id="PTHR37534">
    <property type="entry name" value="TRANSCRIPTIONAL ACTIVATOR PROTEIN UGA3"/>
    <property type="match status" value="1"/>
</dbReference>
<dbReference type="InterPro" id="IPR036864">
    <property type="entry name" value="Zn2-C6_fun-type_DNA-bd_sf"/>
</dbReference>
<evidence type="ECO:0000256" key="2">
    <source>
        <dbReference type="ARBA" id="ARBA00023242"/>
    </source>
</evidence>
<dbReference type="Pfam" id="PF11951">
    <property type="entry name" value="Fungal_trans_2"/>
    <property type="match status" value="1"/>
</dbReference>
<name>A0A8H3CGJ4_9AGAM</name>
<accession>A0A8H3CGJ4</accession>
<dbReference type="InterPro" id="IPR021858">
    <property type="entry name" value="Fun_TF"/>
</dbReference>
<gene>
    <name evidence="3" type="ORF">RDB_LOCUS212749</name>
</gene>
<evidence type="ECO:0000313" key="3">
    <source>
        <dbReference type="EMBL" id="CAE6482548.1"/>
    </source>
</evidence>
<dbReference type="EMBL" id="CAJMWW010000668">
    <property type="protein sequence ID" value="CAE6482548.1"/>
    <property type="molecule type" value="Genomic_DNA"/>
</dbReference>
<dbReference type="CDD" id="cd00067">
    <property type="entry name" value="GAL4"/>
    <property type="match status" value="1"/>
</dbReference>
<dbReference type="SUPFAM" id="SSF57701">
    <property type="entry name" value="Zn2/Cys6 DNA-binding domain"/>
    <property type="match status" value="1"/>
</dbReference>
<dbReference type="GO" id="GO:0005634">
    <property type="term" value="C:nucleus"/>
    <property type="evidence" value="ECO:0007669"/>
    <property type="project" value="UniProtKB-SubCell"/>
</dbReference>
<comment type="subcellular location">
    <subcellularLocation>
        <location evidence="1">Nucleus</location>
    </subcellularLocation>
</comment>
<dbReference type="PANTHER" id="PTHR37534:SF46">
    <property type="entry name" value="ZN(II)2CYS6 TRANSCRIPTION FACTOR (EUROFUNG)"/>
    <property type="match status" value="1"/>
</dbReference>
<evidence type="ECO:0000313" key="4">
    <source>
        <dbReference type="Proteomes" id="UP000663841"/>
    </source>
</evidence>
<reference evidence="3" key="1">
    <citation type="submission" date="2021-01" db="EMBL/GenBank/DDBJ databases">
        <authorList>
            <person name="Kaushik A."/>
        </authorList>
    </citation>
    <scope>NUCLEOTIDE SEQUENCE</scope>
    <source>
        <strain evidence="3">AG3-T5</strain>
    </source>
</reference>
<dbReference type="Proteomes" id="UP000663841">
    <property type="component" value="Unassembled WGS sequence"/>
</dbReference>
<dbReference type="InterPro" id="IPR001138">
    <property type="entry name" value="Zn2Cys6_DnaBD"/>
</dbReference>
<evidence type="ECO:0008006" key="5">
    <source>
        <dbReference type="Google" id="ProtNLM"/>
    </source>
</evidence>
<keyword evidence="2" id="KW-0539">Nucleus</keyword>
<dbReference type="GO" id="GO:0008270">
    <property type="term" value="F:zinc ion binding"/>
    <property type="evidence" value="ECO:0007669"/>
    <property type="project" value="InterPro"/>
</dbReference>
<proteinExistence type="predicted"/>